<feature type="compositionally biased region" description="Basic and acidic residues" evidence="3">
    <location>
        <begin position="352"/>
        <end position="365"/>
    </location>
</feature>
<dbReference type="GO" id="GO:0006334">
    <property type="term" value="P:nucleosome assembly"/>
    <property type="evidence" value="ECO:0007669"/>
    <property type="project" value="TreeGrafter"/>
</dbReference>
<dbReference type="GO" id="GO:0003677">
    <property type="term" value="F:DNA binding"/>
    <property type="evidence" value="ECO:0007669"/>
    <property type="project" value="TreeGrafter"/>
</dbReference>
<comment type="similarity">
    <text evidence="1">Belongs to the SPT2 family.</text>
</comment>
<gene>
    <name evidence="4" type="ORF">MNEG_0026</name>
</gene>
<dbReference type="GeneID" id="25726144"/>
<dbReference type="AlphaFoldDB" id="A0A0D2LNQ5"/>
<feature type="region of interest" description="Disordered" evidence="3">
    <location>
        <begin position="1"/>
        <end position="102"/>
    </location>
</feature>
<feature type="region of interest" description="Disordered" evidence="3">
    <location>
        <begin position="352"/>
        <end position="372"/>
    </location>
</feature>
<feature type="compositionally biased region" description="Basic and acidic residues" evidence="3">
    <location>
        <begin position="316"/>
        <end position="340"/>
    </location>
</feature>
<feature type="compositionally biased region" description="Basic and acidic residues" evidence="3">
    <location>
        <begin position="137"/>
        <end position="163"/>
    </location>
</feature>
<dbReference type="KEGG" id="mng:MNEG_0026"/>
<accession>A0A0D2LNQ5</accession>
<proteinExistence type="inferred from homology"/>
<dbReference type="PANTHER" id="PTHR22691:SF8">
    <property type="entry name" value="PROTEIN SPT2 HOMOLOG"/>
    <property type="match status" value="1"/>
</dbReference>
<name>A0A0D2LNQ5_9CHLO</name>
<evidence type="ECO:0000256" key="1">
    <source>
        <dbReference type="ARBA" id="ARBA00006461"/>
    </source>
</evidence>
<protein>
    <recommendedName>
        <fullName evidence="6">SPT2 chromatin protein</fullName>
    </recommendedName>
</protein>
<feature type="compositionally biased region" description="Basic and acidic residues" evidence="3">
    <location>
        <begin position="214"/>
        <end position="223"/>
    </location>
</feature>
<dbReference type="GO" id="GO:0042393">
    <property type="term" value="F:histone binding"/>
    <property type="evidence" value="ECO:0007669"/>
    <property type="project" value="TreeGrafter"/>
</dbReference>
<dbReference type="Pfam" id="PF08243">
    <property type="entry name" value="SPT2"/>
    <property type="match status" value="1"/>
</dbReference>
<dbReference type="EMBL" id="KK100224">
    <property type="protein sequence ID" value="KIZ07909.1"/>
    <property type="molecule type" value="Genomic_DNA"/>
</dbReference>
<feature type="compositionally biased region" description="Gly residues" evidence="3">
    <location>
        <begin position="52"/>
        <end position="71"/>
    </location>
</feature>
<organism evidence="4 5">
    <name type="scientific">Monoraphidium neglectum</name>
    <dbReference type="NCBI Taxonomy" id="145388"/>
    <lineage>
        <taxon>Eukaryota</taxon>
        <taxon>Viridiplantae</taxon>
        <taxon>Chlorophyta</taxon>
        <taxon>core chlorophytes</taxon>
        <taxon>Chlorophyceae</taxon>
        <taxon>CS clade</taxon>
        <taxon>Sphaeropleales</taxon>
        <taxon>Selenastraceae</taxon>
        <taxon>Monoraphidium</taxon>
    </lineage>
</organism>
<feature type="compositionally biased region" description="Low complexity" evidence="3">
    <location>
        <begin position="40"/>
        <end position="51"/>
    </location>
</feature>
<evidence type="ECO:0000256" key="3">
    <source>
        <dbReference type="SAM" id="MobiDB-lite"/>
    </source>
</evidence>
<keyword evidence="2" id="KW-0175">Coiled coil</keyword>
<feature type="compositionally biased region" description="Low complexity" evidence="3">
    <location>
        <begin position="72"/>
        <end position="93"/>
    </location>
</feature>
<evidence type="ECO:0008006" key="6">
    <source>
        <dbReference type="Google" id="ProtNLM"/>
    </source>
</evidence>
<keyword evidence="5" id="KW-1185">Reference proteome</keyword>
<evidence type="ECO:0000313" key="4">
    <source>
        <dbReference type="EMBL" id="KIZ07909.1"/>
    </source>
</evidence>
<evidence type="ECO:0000313" key="5">
    <source>
        <dbReference type="Proteomes" id="UP000054498"/>
    </source>
</evidence>
<dbReference type="GO" id="GO:0005730">
    <property type="term" value="C:nucleolus"/>
    <property type="evidence" value="ECO:0007669"/>
    <property type="project" value="TreeGrafter"/>
</dbReference>
<feature type="compositionally biased region" description="Acidic residues" evidence="3">
    <location>
        <begin position="296"/>
        <end position="315"/>
    </location>
</feature>
<dbReference type="STRING" id="145388.A0A0D2LNQ5"/>
<dbReference type="PANTHER" id="PTHR22691">
    <property type="entry name" value="YEAST SPT2-RELATED"/>
    <property type="match status" value="1"/>
</dbReference>
<evidence type="ECO:0000256" key="2">
    <source>
        <dbReference type="ARBA" id="ARBA00023054"/>
    </source>
</evidence>
<sequence length="397" mass="42936">MSVPFLPFIKSKKPATPPPQPKPQEQLDPLFVPVPPPQPRAFAAPKPKAGTAKGGTSSGGGARPGGSGNGGAKKQSPAAADAAAAAVQRQAAADAEEKKRRRALQRLAAMGDLVGSDATPEMIAKVEAAKRQALLQKQKDEEAKRREAERAAAQQRLKEEAARRAAAAAKQQQQQQRGPAVGASAGKGGAAVGPGQGPVTQRQQQEQQRGQQAQEKERQRRMWEALAPKQRAYILARRRERERAGIGPRKPLNSRPQRPGPSLGGAAATSPPQRPAAPRGGYAGGYGAEDYYGSGDDYDDDELDGFIDDGPEGGEADWRKEIRKMTGYDPSRYADDWGDDRRMEASWEQLQAEERRSARMGRLEDQAAEEEEARRLKAKAVRKRRRGAFESDGDESD</sequence>
<dbReference type="RefSeq" id="XP_013906928.1">
    <property type="nucleotide sequence ID" value="XM_014051474.1"/>
</dbReference>
<feature type="compositionally biased region" description="Gly residues" evidence="3">
    <location>
        <begin position="185"/>
        <end position="196"/>
    </location>
</feature>
<dbReference type="InterPro" id="IPR013256">
    <property type="entry name" value="Chromatin_SPT2"/>
</dbReference>
<dbReference type="SMART" id="SM00784">
    <property type="entry name" value="SPT2"/>
    <property type="match status" value="1"/>
</dbReference>
<feature type="compositionally biased region" description="Low complexity" evidence="3">
    <location>
        <begin position="164"/>
        <end position="184"/>
    </location>
</feature>
<dbReference type="GO" id="GO:0006360">
    <property type="term" value="P:transcription by RNA polymerase I"/>
    <property type="evidence" value="ECO:0007669"/>
    <property type="project" value="TreeGrafter"/>
</dbReference>
<dbReference type="OrthoDB" id="6259853at2759"/>
<feature type="region of interest" description="Disordered" evidence="3">
    <location>
        <begin position="136"/>
        <end position="340"/>
    </location>
</feature>
<reference evidence="4 5" key="1">
    <citation type="journal article" date="2013" name="BMC Genomics">
        <title>Reconstruction of the lipid metabolism for the microalga Monoraphidium neglectum from its genome sequence reveals characteristics suitable for biofuel production.</title>
        <authorList>
            <person name="Bogen C."/>
            <person name="Al-Dilaimi A."/>
            <person name="Albersmeier A."/>
            <person name="Wichmann J."/>
            <person name="Grundmann M."/>
            <person name="Rupp O."/>
            <person name="Lauersen K.J."/>
            <person name="Blifernez-Klassen O."/>
            <person name="Kalinowski J."/>
            <person name="Goesmann A."/>
            <person name="Mussgnug J.H."/>
            <person name="Kruse O."/>
        </authorList>
    </citation>
    <scope>NUCLEOTIDE SEQUENCE [LARGE SCALE GENOMIC DNA]</scope>
    <source>
        <strain evidence="4 5">SAG 48.87</strain>
    </source>
</reference>
<dbReference type="Proteomes" id="UP000054498">
    <property type="component" value="Unassembled WGS sequence"/>
</dbReference>
<feature type="compositionally biased region" description="Low complexity" evidence="3">
    <location>
        <begin position="197"/>
        <end position="213"/>
    </location>
</feature>